<proteinExistence type="predicted"/>
<sequence>MAITKHYSTKLLVIGLVLINTSICAQQGIITIEKPTKLDSLMVIKREMNLANNNSDRYKIQIYSGDRSGATTALKRFKELFTNWNAVDVYEPPNYKVWVGNFRSRLEVDRALLNIQREFQDAFRFKPKKKDIIK</sequence>
<name>A0A1I4ZRQ7_9FLAO</name>
<dbReference type="AlphaFoldDB" id="A0A1I4ZRQ7"/>
<organism evidence="2 3">
    <name type="scientific">Bizionia echini</name>
    <dbReference type="NCBI Taxonomy" id="649333"/>
    <lineage>
        <taxon>Bacteria</taxon>
        <taxon>Pseudomonadati</taxon>
        <taxon>Bacteroidota</taxon>
        <taxon>Flavobacteriia</taxon>
        <taxon>Flavobacteriales</taxon>
        <taxon>Flavobacteriaceae</taxon>
        <taxon>Bizionia</taxon>
    </lineage>
</organism>
<dbReference type="Proteomes" id="UP000198705">
    <property type="component" value="Unassembled WGS sequence"/>
</dbReference>
<accession>A0A1I4ZRQ7</accession>
<dbReference type="Pfam" id="PF05036">
    <property type="entry name" value="SPOR"/>
    <property type="match status" value="1"/>
</dbReference>
<feature type="domain" description="SPOR" evidence="1">
    <location>
        <begin position="55"/>
        <end position="123"/>
    </location>
</feature>
<evidence type="ECO:0000259" key="1">
    <source>
        <dbReference type="Pfam" id="PF05036"/>
    </source>
</evidence>
<dbReference type="InterPro" id="IPR007730">
    <property type="entry name" value="SPOR-like_dom"/>
</dbReference>
<dbReference type="STRING" id="649333.SAMN04487989_1011029"/>
<protein>
    <submittedName>
        <fullName evidence="2">Sporulation related domain-containing protein</fullName>
    </submittedName>
</protein>
<evidence type="ECO:0000313" key="3">
    <source>
        <dbReference type="Proteomes" id="UP000198705"/>
    </source>
</evidence>
<reference evidence="3" key="1">
    <citation type="submission" date="2016-10" db="EMBL/GenBank/DDBJ databases">
        <authorList>
            <person name="Varghese N."/>
            <person name="Submissions S."/>
        </authorList>
    </citation>
    <scope>NUCLEOTIDE SEQUENCE [LARGE SCALE GENOMIC DNA]</scope>
    <source>
        <strain evidence="3">DSM 23925</strain>
    </source>
</reference>
<dbReference type="GO" id="GO:0042834">
    <property type="term" value="F:peptidoglycan binding"/>
    <property type="evidence" value="ECO:0007669"/>
    <property type="project" value="InterPro"/>
</dbReference>
<keyword evidence="3" id="KW-1185">Reference proteome</keyword>
<gene>
    <name evidence="2" type="ORF">SAMN04487989_1011029</name>
</gene>
<dbReference type="OrthoDB" id="2473397at2"/>
<dbReference type="RefSeq" id="WP_092206537.1">
    <property type="nucleotide sequence ID" value="NZ_FOVN01000001.1"/>
</dbReference>
<evidence type="ECO:0000313" key="2">
    <source>
        <dbReference type="EMBL" id="SFN52954.1"/>
    </source>
</evidence>
<dbReference type="EMBL" id="FOVN01000001">
    <property type="protein sequence ID" value="SFN52954.1"/>
    <property type="molecule type" value="Genomic_DNA"/>
</dbReference>